<proteinExistence type="predicted"/>
<keyword evidence="5" id="KW-1185">Reference proteome</keyword>
<feature type="domain" description="Ig-like" evidence="3">
    <location>
        <begin position="140"/>
        <end position="233"/>
    </location>
</feature>
<evidence type="ECO:0000313" key="5">
    <source>
        <dbReference type="Proteomes" id="UP001346869"/>
    </source>
</evidence>
<protein>
    <recommendedName>
        <fullName evidence="3">Ig-like domain-containing protein</fullName>
    </recommendedName>
</protein>
<dbReference type="SMART" id="SM00409">
    <property type="entry name" value="IG"/>
    <property type="match status" value="2"/>
</dbReference>
<accession>A0AAN7WUV1</accession>
<keyword evidence="1" id="KW-1133">Transmembrane helix</keyword>
<feature type="chain" id="PRO_5042996742" description="Ig-like domain-containing protein" evidence="2">
    <location>
        <begin position="25"/>
        <end position="303"/>
    </location>
</feature>
<keyword evidence="2" id="KW-0732">Signal</keyword>
<dbReference type="PANTHER" id="PTHR37996">
    <property type="entry name" value="B- AND T-LYMPHOCYTE ATTENUATOR"/>
    <property type="match status" value="1"/>
</dbReference>
<dbReference type="GO" id="GO:0038023">
    <property type="term" value="F:signaling receptor activity"/>
    <property type="evidence" value="ECO:0007669"/>
    <property type="project" value="InterPro"/>
</dbReference>
<evidence type="ECO:0000256" key="1">
    <source>
        <dbReference type="SAM" id="Phobius"/>
    </source>
</evidence>
<dbReference type="PROSITE" id="PS50835">
    <property type="entry name" value="IG_LIKE"/>
    <property type="match status" value="2"/>
</dbReference>
<name>A0AAN7WUV1_ELEMC</name>
<feature type="domain" description="Ig-like" evidence="3">
    <location>
        <begin position="35"/>
        <end position="128"/>
    </location>
</feature>
<dbReference type="EMBL" id="JAUZQC010000026">
    <property type="protein sequence ID" value="KAK5847789.1"/>
    <property type="molecule type" value="Genomic_DNA"/>
</dbReference>
<dbReference type="InterPro" id="IPR013783">
    <property type="entry name" value="Ig-like_fold"/>
</dbReference>
<keyword evidence="1" id="KW-0812">Transmembrane</keyword>
<dbReference type="Proteomes" id="UP001346869">
    <property type="component" value="Unassembled WGS sequence"/>
</dbReference>
<dbReference type="InterPro" id="IPR039257">
    <property type="entry name" value="BTLA"/>
</dbReference>
<dbReference type="Gene3D" id="2.60.40.10">
    <property type="entry name" value="Immunoglobulins"/>
    <property type="match status" value="2"/>
</dbReference>
<dbReference type="GO" id="GO:0002768">
    <property type="term" value="P:immune response-regulating cell surface receptor signaling pathway"/>
    <property type="evidence" value="ECO:0007669"/>
    <property type="project" value="InterPro"/>
</dbReference>
<dbReference type="InterPro" id="IPR036179">
    <property type="entry name" value="Ig-like_dom_sf"/>
</dbReference>
<dbReference type="SUPFAM" id="SSF48726">
    <property type="entry name" value="Immunoglobulin"/>
    <property type="match status" value="2"/>
</dbReference>
<feature type="signal peptide" evidence="2">
    <location>
        <begin position="1"/>
        <end position="24"/>
    </location>
</feature>
<dbReference type="SMART" id="SM00408">
    <property type="entry name" value="IGc2"/>
    <property type="match status" value="2"/>
</dbReference>
<dbReference type="InterPro" id="IPR003599">
    <property type="entry name" value="Ig_sub"/>
</dbReference>
<keyword evidence="1" id="KW-0472">Membrane</keyword>
<evidence type="ECO:0000259" key="3">
    <source>
        <dbReference type="PROSITE" id="PS50835"/>
    </source>
</evidence>
<dbReference type="GO" id="GO:0005886">
    <property type="term" value="C:plasma membrane"/>
    <property type="evidence" value="ECO:0007669"/>
    <property type="project" value="InterPro"/>
</dbReference>
<evidence type="ECO:0000313" key="4">
    <source>
        <dbReference type="EMBL" id="KAK5847789.1"/>
    </source>
</evidence>
<reference evidence="4 5" key="2">
    <citation type="journal article" date="2023" name="Mol. Biol. Evol.">
        <title>Genomics of Secondarily Temperate Adaptation in the Only Non-Antarctic Icefish.</title>
        <authorList>
            <person name="Rivera-Colon A.G."/>
            <person name="Rayamajhi N."/>
            <person name="Minhas B.F."/>
            <person name="Madrigal G."/>
            <person name="Bilyk K.T."/>
            <person name="Yoon V."/>
            <person name="Hune M."/>
            <person name="Gregory S."/>
            <person name="Cheng C.H.C."/>
            <person name="Catchen J.M."/>
        </authorList>
    </citation>
    <scope>NUCLEOTIDE SEQUENCE [LARGE SCALE GENOMIC DNA]</scope>
    <source>
        <strain evidence="4">JMC-PN-2008</strain>
    </source>
</reference>
<gene>
    <name evidence="4" type="ORF">PBY51_016891</name>
</gene>
<comment type="caution">
    <text evidence="4">The sequence shown here is derived from an EMBL/GenBank/DDBJ whole genome shotgun (WGS) entry which is preliminary data.</text>
</comment>
<dbReference type="PANTHER" id="PTHR37996:SF1">
    <property type="entry name" value="B- AND T-LYMPHOCYTE ATTENUATOR"/>
    <property type="match status" value="1"/>
</dbReference>
<dbReference type="Pfam" id="PF13927">
    <property type="entry name" value="Ig_3"/>
    <property type="match status" value="1"/>
</dbReference>
<feature type="transmembrane region" description="Helical" evidence="1">
    <location>
        <begin position="246"/>
        <end position="270"/>
    </location>
</feature>
<dbReference type="InterPro" id="IPR007110">
    <property type="entry name" value="Ig-like_dom"/>
</dbReference>
<sequence>MSPNVYWVMVRVCIGSVLLLTVTADDECFIETKVPKGTSYEAVVGGDLEIECKVDFCEEAPPTVDWWKREQTDVPVNVSEGSRIKTLTEFNGSLHGRSVLIFHDIRLNDSGVYQCRSGDSNSHIINVSVNEECFIETRVPKGTSYEAVVGGDLEIECKVDFCEEAPPTVDWWKREKTEVPVNISEGSRIKTRWEFNGSLHGRSVLIFHDIRLKDSGVYQCESGDSNSHNINVSVNGSINPEPEVALWMYMYVVAGIVLFVSIISVVSMCWCQGESKKETQTEIQYVAFPAKQPIPHAGLHPSP</sequence>
<dbReference type="AlphaFoldDB" id="A0AAN7WUV1"/>
<reference evidence="4 5" key="1">
    <citation type="journal article" date="2023" name="Genes (Basel)">
        <title>Chromosome-Level Genome Assembly and Circadian Gene Repertoire of the Patagonia Blennie Eleginops maclovinus-The Closest Ancestral Proxy of Antarctic Cryonotothenioids.</title>
        <authorList>
            <person name="Cheng C.C."/>
            <person name="Rivera-Colon A.G."/>
            <person name="Minhas B.F."/>
            <person name="Wilson L."/>
            <person name="Rayamajhi N."/>
            <person name="Vargas-Chacoff L."/>
            <person name="Catchen J.M."/>
        </authorList>
    </citation>
    <scope>NUCLEOTIDE SEQUENCE [LARGE SCALE GENOMIC DNA]</scope>
    <source>
        <strain evidence="4">JMC-PN-2008</strain>
    </source>
</reference>
<dbReference type="InterPro" id="IPR003598">
    <property type="entry name" value="Ig_sub2"/>
</dbReference>
<organism evidence="4 5">
    <name type="scientific">Eleginops maclovinus</name>
    <name type="common">Patagonian blennie</name>
    <name type="synonym">Eleginus maclovinus</name>
    <dbReference type="NCBI Taxonomy" id="56733"/>
    <lineage>
        <taxon>Eukaryota</taxon>
        <taxon>Metazoa</taxon>
        <taxon>Chordata</taxon>
        <taxon>Craniata</taxon>
        <taxon>Vertebrata</taxon>
        <taxon>Euteleostomi</taxon>
        <taxon>Actinopterygii</taxon>
        <taxon>Neopterygii</taxon>
        <taxon>Teleostei</taxon>
        <taxon>Neoteleostei</taxon>
        <taxon>Acanthomorphata</taxon>
        <taxon>Eupercaria</taxon>
        <taxon>Perciformes</taxon>
        <taxon>Notothenioidei</taxon>
        <taxon>Eleginopidae</taxon>
        <taxon>Eleginops</taxon>
    </lineage>
</organism>
<evidence type="ECO:0000256" key="2">
    <source>
        <dbReference type="SAM" id="SignalP"/>
    </source>
</evidence>